<evidence type="ECO:0008006" key="3">
    <source>
        <dbReference type="Google" id="ProtNLM"/>
    </source>
</evidence>
<evidence type="ECO:0000313" key="1">
    <source>
        <dbReference type="EMBL" id="KAK0627793.1"/>
    </source>
</evidence>
<name>A0AA39X5P6_9PEZI</name>
<gene>
    <name evidence="1" type="ORF">B0T14DRAFT_422949</name>
</gene>
<comment type="caution">
    <text evidence="1">The sequence shown here is derived from an EMBL/GenBank/DDBJ whole genome shotgun (WGS) entry which is preliminary data.</text>
</comment>
<dbReference type="EMBL" id="JAULSU010000002">
    <property type="protein sequence ID" value="KAK0627793.1"/>
    <property type="molecule type" value="Genomic_DNA"/>
</dbReference>
<sequence length="106" mass="12105">MPVRIPAATRGEVFCFGAAGVSAFAPFYLMAPGAEERLTRQTLKWAPRWERNITFFKNPVERGIQRVSPPVARTVQRVEHRLPLDKMAQKTDRGIKKGLDRMTPRK</sequence>
<organism evidence="1 2">
    <name type="scientific">Immersiella caudata</name>
    <dbReference type="NCBI Taxonomy" id="314043"/>
    <lineage>
        <taxon>Eukaryota</taxon>
        <taxon>Fungi</taxon>
        <taxon>Dikarya</taxon>
        <taxon>Ascomycota</taxon>
        <taxon>Pezizomycotina</taxon>
        <taxon>Sordariomycetes</taxon>
        <taxon>Sordariomycetidae</taxon>
        <taxon>Sordariales</taxon>
        <taxon>Lasiosphaeriaceae</taxon>
        <taxon>Immersiella</taxon>
    </lineage>
</organism>
<accession>A0AA39X5P6</accession>
<keyword evidence="2" id="KW-1185">Reference proteome</keyword>
<reference evidence="1" key="1">
    <citation type="submission" date="2023-06" db="EMBL/GenBank/DDBJ databases">
        <title>Genome-scale phylogeny and comparative genomics of the fungal order Sordariales.</title>
        <authorList>
            <consortium name="Lawrence Berkeley National Laboratory"/>
            <person name="Hensen N."/>
            <person name="Bonometti L."/>
            <person name="Westerberg I."/>
            <person name="Brannstrom I.O."/>
            <person name="Guillou S."/>
            <person name="Cros-Aarteil S."/>
            <person name="Calhoun S."/>
            <person name="Haridas S."/>
            <person name="Kuo A."/>
            <person name="Mondo S."/>
            <person name="Pangilinan J."/>
            <person name="Riley R."/>
            <person name="Labutti K."/>
            <person name="Andreopoulos B."/>
            <person name="Lipzen A."/>
            <person name="Chen C."/>
            <person name="Yanf M."/>
            <person name="Daum C."/>
            <person name="Ng V."/>
            <person name="Clum A."/>
            <person name="Steindorff A."/>
            <person name="Ohm R."/>
            <person name="Martin F."/>
            <person name="Silar P."/>
            <person name="Natvig D."/>
            <person name="Lalanne C."/>
            <person name="Gautier V."/>
            <person name="Ament-Velasquez S.L."/>
            <person name="Kruys A."/>
            <person name="Hutchinson M.I."/>
            <person name="Powell A.J."/>
            <person name="Barry K."/>
            <person name="Miller A.N."/>
            <person name="Grigoriev I.V."/>
            <person name="Debuchy R."/>
            <person name="Gladieux P."/>
            <person name="Thoren M.H."/>
            <person name="Johannesson H."/>
        </authorList>
    </citation>
    <scope>NUCLEOTIDE SEQUENCE</scope>
    <source>
        <strain evidence="1">CBS 606.72</strain>
    </source>
</reference>
<protein>
    <recommendedName>
        <fullName evidence="3">4-coumarate:coenzyme A ligase</fullName>
    </recommendedName>
</protein>
<dbReference type="Proteomes" id="UP001175000">
    <property type="component" value="Unassembled WGS sequence"/>
</dbReference>
<proteinExistence type="predicted"/>
<evidence type="ECO:0000313" key="2">
    <source>
        <dbReference type="Proteomes" id="UP001175000"/>
    </source>
</evidence>
<dbReference type="AlphaFoldDB" id="A0AA39X5P6"/>